<dbReference type="EMBL" id="GL379816">
    <property type="protein sequence ID" value="EGT45956.1"/>
    <property type="molecule type" value="Genomic_DNA"/>
</dbReference>
<accession>G0MW93</accession>
<gene>
    <name evidence="2" type="ORF">CAEBREN_11658</name>
</gene>
<proteinExistence type="predicted"/>
<dbReference type="SUPFAM" id="SSF55060">
    <property type="entry name" value="GHMP Kinase, C-terminal domain"/>
    <property type="match status" value="1"/>
</dbReference>
<keyword evidence="3" id="KW-1185">Reference proteome</keyword>
<dbReference type="Proteomes" id="UP000008068">
    <property type="component" value="Unassembled WGS sequence"/>
</dbReference>
<evidence type="ECO:0000313" key="3">
    <source>
        <dbReference type="Proteomes" id="UP000008068"/>
    </source>
</evidence>
<feature type="domain" description="Switch protein XOL-1 GHMP-like" evidence="1">
    <location>
        <begin position="189"/>
        <end position="324"/>
    </location>
</feature>
<organism evidence="3">
    <name type="scientific">Caenorhabditis brenneri</name>
    <name type="common">Nematode worm</name>
    <dbReference type="NCBI Taxonomy" id="135651"/>
    <lineage>
        <taxon>Eukaryota</taxon>
        <taxon>Metazoa</taxon>
        <taxon>Ecdysozoa</taxon>
        <taxon>Nematoda</taxon>
        <taxon>Chromadorea</taxon>
        <taxon>Rhabditida</taxon>
        <taxon>Rhabditina</taxon>
        <taxon>Rhabditomorpha</taxon>
        <taxon>Rhabditoidea</taxon>
        <taxon>Rhabditidae</taxon>
        <taxon>Peloderinae</taxon>
        <taxon>Caenorhabditis</taxon>
    </lineage>
</organism>
<dbReference type="Pfam" id="PF09109">
    <property type="entry name" value="Xol-1_GHMP-like"/>
    <property type="match status" value="1"/>
</dbReference>
<dbReference type="Gene3D" id="3.30.230.10">
    <property type="match status" value="1"/>
</dbReference>
<dbReference type="InParanoid" id="G0MW93"/>
<dbReference type="InterPro" id="IPR014721">
    <property type="entry name" value="Ribsml_uS5_D2-typ_fold_subgr"/>
</dbReference>
<protein>
    <recommendedName>
        <fullName evidence="1">Switch protein XOL-1 GHMP-like domain-containing protein</fullName>
    </recommendedName>
</protein>
<dbReference type="Gene3D" id="3.30.70.1000">
    <property type="entry name" value="Switch protein XOL-1, GHMP-like"/>
    <property type="match status" value="1"/>
</dbReference>
<dbReference type="HOGENOM" id="CLU_855864_0_0_1"/>
<dbReference type="OrthoDB" id="5790846at2759"/>
<evidence type="ECO:0000259" key="1">
    <source>
        <dbReference type="Pfam" id="PF09109"/>
    </source>
</evidence>
<dbReference type="AlphaFoldDB" id="G0MW93"/>
<evidence type="ECO:0000313" key="2">
    <source>
        <dbReference type="EMBL" id="EGT45956.1"/>
    </source>
</evidence>
<dbReference type="InterPro" id="IPR036554">
    <property type="entry name" value="GHMP_kinase_C_sf"/>
</dbReference>
<name>G0MW93_CAEBE</name>
<dbReference type="STRING" id="135651.G0MW93"/>
<dbReference type="InterPro" id="IPR015193">
    <property type="entry name" value="Xol-1_GHMP-like"/>
</dbReference>
<sequence length="325" mass="37409">MRGIITKVDKEHVFDPGFDSKDLPEGTHLFTAPYTMHFLDGAHLALNRCLSIEARINNKSNHKLTFAGPAPPTGMDEIINYAFTLFRAIHHYDMIINGIYDYERNVAYMQLIACISKLVIKIEEKHIMESTIDAWIFNVLDKFKIAPGSPKAIRQAVLHGGYDVVYMEPAEGKEILDCNEPVNTLLYLSFHYDYDVYFVRTNLHPSNFKKSLKPNRKCLDHLVRNNRRNFGTHMMEYWKSRMTHEDCTKLQKECDAAIQDYIENNQNGPIIHGYESQQGGLLLVVPKESFKDEKFLTTLSYKLEEQCTGEITQVSFDHLEPGPPT</sequence>
<reference evidence="3" key="1">
    <citation type="submission" date="2011-07" db="EMBL/GenBank/DDBJ databases">
        <authorList>
            <consortium name="Caenorhabditis brenneri Sequencing and Analysis Consortium"/>
            <person name="Wilson R.K."/>
        </authorList>
    </citation>
    <scope>NUCLEOTIDE SEQUENCE [LARGE SCALE GENOMIC DNA]</scope>
    <source>
        <strain evidence="3">PB2801</strain>
    </source>
</reference>